<dbReference type="STRING" id="3775.A0A1Q3BHI0"/>
<keyword evidence="2" id="KW-1185">Reference proteome</keyword>
<evidence type="ECO:0000313" key="1">
    <source>
        <dbReference type="EMBL" id="GAV67302.1"/>
    </source>
</evidence>
<gene>
    <name evidence="1" type="ORF">CFOL_v3_10808</name>
</gene>
<dbReference type="EMBL" id="BDDD01000532">
    <property type="protein sequence ID" value="GAV67302.1"/>
    <property type="molecule type" value="Genomic_DNA"/>
</dbReference>
<evidence type="ECO:0000313" key="2">
    <source>
        <dbReference type="Proteomes" id="UP000187406"/>
    </source>
</evidence>
<dbReference type="AlphaFoldDB" id="A0A1Q3BHI0"/>
<comment type="caution">
    <text evidence="1">The sequence shown here is derived from an EMBL/GenBank/DDBJ whole genome shotgun (WGS) entry which is preliminary data.</text>
</comment>
<sequence>MPVHIMSLLKIPKMVSKRIQSLFANFLWSSQGNSRLHWISWHQICHPFKEGGLGIRDMDSVMQALQSKLSWLFLQGESLWAQIVRSKYGTCHHILQNGIRPFSSHCWKAIAKHLPFISNNSRMIIRSGNSSFWKENWLGRPLWFLACTHPDLTVKEALDIPPILDVLLDHPQKEVAKSIKLIEGQDKLIFSLAPSGIFSSSLFYEEKCHKANAFSWVKYI</sequence>
<evidence type="ECO:0008006" key="3">
    <source>
        <dbReference type="Google" id="ProtNLM"/>
    </source>
</evidence>
<dbReference type="InParanoid" id="A0A1Q3BHI0"/>
<protein>
    <recommendedName>
        <fullName evidence="3">Zf-RVT domain-containing protein</fullName>
    </recommendedName>
</protein>
<name>A0A1Q3BHI0_CEPFO</name>
<proteinExistence type="predicted"/>
<dbReference type="PANTHER" id="PTHR33116">
    <property type="entry name" value="REVERSE TRANSCRIPTASE ZINC-BINDING DOMAIN-CONTAINING PROTEIN-RELATED-RELATED"/>
    <property type="match status" value="1"/>
</dbReference>
<accession>A0A1Q3BHI0</accession>
<reference evidence="2" key="1">
    <citation type="submission" date="2016-04" db="EMBL/GenBank/DDBJ databases">
        <title>Cephalotus genome sequencing.</title>
        <authorList>
            <person name="Fukushima K."/>
            <person name="Hasebe M."/>
            <person name="Fang X."/>
        </authorList>
    </citation>
    <scope>NUCLEOTIDE SEQUENCE [LARGE SCALE GENOMIC DNA]</scope>
    <source>
        <strain evidence="2">cv. St1</strain>
    </source>
</reference>
<dbReference type="Proteomes" id="UP000187406">
    <property type="component" value="Unassembled WGS sequence"/>
</dbReference>
<dbReference type="OrthoDB" id="1306001at2759"/>
<dbReference type="PANTHER" id="PTHR33116:SF78">
    <property type="entry name" value="OS12G0587133 PROTEIN"/>
    <property type="match status" value="1"/>
</dbReference>
<organism evidence="1 2">
    <name type="scientific">Cephalotus follicularis</name>
    <name type="common">Albany pitcher plant</name>
    <dbReference type="NCBI Taxonomy" id="3775"/>
    <lineage>
        <taxon>Eukaryota</taxon>
        <taxon>Viridiplantae</taxon>
        <taxon>Streptophyta</taxon>
        <taxon>Embryophyta</taxon>
        <taxon>Tracheophyta</taxon>
        <taxon>Spermatophyta</taxon>
        <taxon>Magnoliopsida</taxon>
        <taxon>eudicotyledons</taxon>
        <taxon>Gunneridae</taxon>
        <taxon>Pentapetalae</taxon>
        <taxon>rosids</taxon>
        <taxon>fabids</taxon>
        <taxon>Oxalidales</taxon>
        <taxon>Cephalotaceae</taxon>
        <taxon>Cephalotus</taxon>
    </lineage>
</organism>